<dbReference type="Proteomes" id="UP000183365">
    <property type="component" value="Unassembled WGS sequence"/>
</dbReference>
<feature type="compositionally biased region" description="Acidic residues" evidence="1">
    <location>
        <begin position="358"/>
        <end position="368"/>
    </location>
</feature>
<reference evidence="4" key="1">
    <citation type="submission" date="2016-11" db="EMBL/GenBank/DDBJ databases">
        <authorList>
            <person name="Guldener U."/>
        </authorList>
    </citation>
    <scope>NUCLEOTIDE SEQUENCE [LARGE SCALE GENOMIC DNA]</scope>
</reference>
<dbReference type="GO" id="GO:0000747">
    <property type="term" value="P:conjugation with cellular fusion"/>
    <property type="evidence" value="ECO:0007669"/>
    <property type="project" value="TreeGrafter"/>
</dbReference>
<feature type="region of interest" description="Disordered" evidence="1">
    <location>
        <begin position="308"/>
        <end position="448"/>
    </location>
</feature>
<dbReference type="InterPro" id="IPR013783">
    <property type="entry name" value="Ig-like_fold"/>
</dbReference>
<dbReference type="InterPro" id="IPR036420">
    <property type="entry name" value="BRCT_dom_sf"/>
</dbReference>
<dbReference type="GO" id="GO:0006893">
    <property type="term" value="P:Golgi to plasma membrane transport"/>
    <property type="evidence" value="ECO:0007669"/>
    <property type="project" value="TreeGrafter"/>
</dbReference>
<dbReference type="Gene3D" id="6.20.120.50">
    <property type="match status" value="1"/>
</dbReference>
<dbReference type="Pfam" id="PF00533">
    <property type="entry name" value="BRCT"/>
    <property type="match status" value="1"/>
</dbReference>
<evidence type="ECO:0000313" key="4">
    <source>
        <dbReference type="Proteomes" id="UP000183365"/>
    </source>
</evidence>
<feature type="compositionally biased region" description="Basic and acidic residues" evidence="1">
    <location>
        <begin position="342"/>
        <end position="357"/>
    </location>
</feature>
<dbReference type="GO" id="GO:0005802">
    <property type="term" value="C:trans-Golgi network"/>
    <property type="evidence" value="ECO:0007669"/>
    <property type="project" value="TreeGrafter"/>
</dbReference>
<dbReference type="CDD" id="cd17742">
    <property type="entry name" value="BRCT_CHS5_like"/>
    <property type="match status" value="1"/>
</dbReference>
<name>A0A1L0CY54_9ASCO</name>
<dbReference type="EMBL" id="FQNF01000032">
    <property type="protein sequence ID" value="SGZ39823.1"/>
    <property type="molecule type" value="Genomic_DNA"/>
</dbReference>
<evidence type="ECO:0000259" key="2">
    <source>
        <dbReference type="PROSITE" id="PS50172"/>
    </source>
</evidence>
<dbReference type="PROSITE" id="PS50172">
    <property type="entry name" value="BRCT"/>
    <property type="match status" value="1"/>
</dbReference>
<dbReference type="InterPro" id="IPR031673">
    <property type="entry name" value="Chs5_N"/>
</dbReference>
<feature type="domain" description="BRCT" evidence="2">
    <location>
        <begin position="180"/>
        <end position="277"/>
    </location>
</feature>
<dbReference type="InterPro" id="IPR052827">
    <property type="entry name" value="CHS_Export/Cell_Fusion_Reg"/>
</dbReference>
<dbReference type="Pfam" id="PF16892">
    <property type="entry name" value="CHS5_N"/>
    <property type="match status" value="1"/>
</dbReference>
<dbReference type="InterPro" id="IPR031669">
    <property type="entry name" value="Fn3_2"/>
</dbReference>
<accession>A0A1L0CY54</accession>
<dbReference type="GO" id="GO:0046983">
    <property type="term" value="F:protein dimerization activity"/>
    <property type="evidence" value="ECO:0007669"/>
    <property type="project" value="InterPro"/>
</dbReference>
<dbReference type="PANTHER" id="PTHR47351">
    <property type="entry name" value="CHITIN BIOSYNTHESIS PROTEIN CHS5"/>
    <property type="match status" value="1"/>
</dbReference>
<proteinExistence type="predicted"/>
<dbReference type="Pfam" id="PF16893">
    <property type="entry name" value="fn3_2"/>
    <property type="match status" value="1"/>
</dbReference>
<dbReference type="GO" id="GO:0034044">
    <property type="term" value="C:exomer complex"/>
    <property type="evidence" value="ECO:0007669"/>
    <property type="project" value="TreeGrafter"/>
</dbReference>
<dbReference type="InterPro" id="IPR001357">
    <property type="entry name" value="BRCT_dom"/>
</dbReference>
<organism evidence="3 4">
    <name type="scientific">Hanseniaspora guilliermondii</name>
    <dbReference type="NCBI Taxonomy" id="56406"/>
    <lineage>
        <taxon>Eukaryota</taxon>
        <taxon>Fungi</taxon>
        <taxon>Dikarya</taxon>
        <taxon>Ascomycota</taxon>
        <taxon>Saccharomycotina</taxon>
        <taxon>Saccharomycetes</taxon>
        <taxon>Saccharomycodales</taxon>
        <taxon>Saccharomycodaceae</taxon>
        <taxon>Hanseniaspora</taxon>
    </lineage>
</organism>
<sequence length="448" mass="49796">MSTTIDVTVGKHDSSISYLTTPDFRILEYPSALLPNDIKTGTVLTITMAPNVSVEKEKNESFLNFQNNLLKNLPQFTTKPPVLKVKSKLQTSINLTWDEFELGASCLKSVTLWHKDIVNVDSDENVSIDEDELSQVATLYNTNNTYRMSGLGIESKHAFQLRIDTSNGLFKSDVVTTSTLSVNDFSGFNICVGALSTGNVTVDDINAVADSLGIKNVNRVCNKDTTHFLTDVLDDENEINDKHLLMAKELNIPIVAPHWLQGCAVENKLLGVKGFYYKLSNDDPSNLVAKYPFQKDFTEKFLSNNVQPVLSKEPQEISSKNNDEEISEDKKSSNINTENDMDDGHGSIEETQIKVEDETPESEEEDTSADVVAENQPEERVMETSNQLETVNGEEISQTAIKDNQLKVNNDLTVSPSTEKSTSKSLTPVSTQSKKNKGKKKKNNKKKK</sequence>
<feature type="compositionally biased region" description="Polar residues" evidence="1">
    <location>
        <begin position="383"/>
        <end position="433"/>
    </location>
</feature>
<evidence type="ECO:0000313" key="3">
    <source>
        <dbReference type="EMBL" id="SGZ39823.1"/>
    </source>
</evidence>
<gene>
    <name evidence="3" type="ORF">HGUI_02023</name>
</gene>
<keyword evidence="4" id="KW-1185">Reference proteome</keyword>
<dbReference type="Gene3D" id="2.60.40.10">
    <property type="entry name" value="Immunoglobulins"/>
    <property type="match status" value="1"/>
</dbReference>
<dbReference type="AlphaFoldDB" id="A0A1L0CY54"/>
<feature type="compositionally biased region" description="Basic residues" evidence="1">
    <location>
        <begin position="434"/>
        <end position="448"/>
    </location>
</feature>
<dbReference type="Gene3D" id="3.40.50.10190">
    <property type="entry name" value="BRCT domain"/>
    <property type="match status" value="1"/>
</dbReference>
<dbReference type="SUPFAM" id="SSF52113">
    <property type="entry name" value="BRCT domain"/>
    <property type="match status" value="1"/>
</dbReference>
<protein>
    <recommendedName>
        <fullName evidence="2">BRCT domain-containing protein</fullName>
    </recommendedName>
</protein>
<dbReference type="PANTHER" id="PTHR47351:SF1">
    <property type="entry name" value="CHITIN BIOSYNTHESIS PROTEIN CHS5"/>
    <property type="match status" value="1"/>
</dbReference>
<evidence type="ECO:0000256" key="1">
    <source>
        <dbReference type="SAM" id="MobiDB-lite"/>
    </source>
</evidence>
<dbReference type="VEuPathDB" id="FungiDB:HGUI_02023"/>
<dbReference type="OrthoDB" id="245697at2759"/>